<keyword evidence="3" id="KW-1185">Reference proteome</keyword>
<dbReference type="Proteomes" id="UP000006334">
    <property type="component" value="Unassembled WGS sequence"/>
</dbReference>
<dbReference type="STRING" id="1127673.GLIP_2015"/>
<sequence length="140" mass="15508">MSSENKTQPTEADVIEFINQVENAQRREDALVLLDMFKDITGEQPVLWGSSIIGFGTYTYALASGKKQAFMRSGFSPRKQNLSVYVGAGMAEKPELMENLGKHKTSKACLYINKLADVDLAVLASIIKSDIAVMNLRYPE</sequence>
<dbReference type="eggNOG" id="ENOG5032S5R">
    <property type="taxonomic scope" value="Bacteria"/>
</dbReference>
<feature type="domain" description="YdhG-like" evidence="1">
    <location>
        <begin position="26"/>
        <end position="129"/>
    </location>
</feature>
<dbReference type="SUPFAM" id="SSF159888">
    <property type="entry name" value="YdhG-like"/>
    <property type="match status" value="1"/>
</dbReference>
<dbReference type="InterPro" id="IPR014922">
    <property type="entry name" value="YdhG-like"/>
</dbReference>
<dbReference type="Pfam" id="PF08818">
    <property type="entry name" value="DUF1801"/>
    <property type="match status" value="1"/>
</dbReference>
<evidence type="ECO:0000259" key="1">
    <source>
        <dbReference type="Pfam" id="PF08818"/>
    </source>
</evidence>
<evidence type="ECO:0000313" key="2">
    <source>
        <dbReference type="EMBL" id="GAC14643.1"/>
    </source>
</evidence>
<protein>
    <recommendedName>
        <fullName evidence="1">YdhG-like domain-containing protein</fullName>
    </recommendedName>
</protein>
<accession>K6YDB7</accession>
<proteinExistence type="predicted"/>
<evidence type="ECO:0000313" key="3">
    <source>
        <dbReference type="Proteomes" id="UP000006334"/>
    </source>
</evidence>
<gene>
    <name evidence="2" type="ORF">GLIP_2015</name>
</gene>
<organism evidence="2 3">
    <name type="scientific">Aliiglaciecola lipolytica E3</name>
    <dbReference type="NCBI Taxonomy" id="1127673"/>
    <lineage>
        <taxon>Bacteria</taxon>
        <taxon>Pseudomonadati</taxon>
        <taxon>Pseudomonadota</taxon>
        <taxon>Gammaproteobacteria</taxon>
        <taxon>Alteromonadales</taxon>
        <taxon>Alteromonadaceae</taxon>
        <taxon>Aliiglaciecola</taxon>
    </lineage>
</organism>
<dbReference type="AlphaFoldDB" id="K6YDB7"/>
<comment type="caution">
    <text evidence="2">The sequence shown here is derived from an EMBL/GenBank/DDBJ whole genome shotgun (WGS) entry which is preliminary data.</text>
</comment>
<dbReference type="RefSeq" id="WP_008844459.1">
    <property type="nucleotide sequence ID" value="NZ_BAEN01000038.1"/>
</dbReference>
<reference evidence="2 3" key="1">
    <citation type="journal article" date="2017" name="Antonie Van Leeuwenhoek">
        <title>Rhizobium rhizosphaerae sp. nov., a novel species isolated from rice rhizosphere.</title>
        <authorList>
            <person name="Zhao J.J."/>
            <person name="Zhang J."/>
            <person name="Zhang R.J."/>
            <person name="Zhang C.W."/>
            <person name="Yin H.Q."/>
            <person name="Zhang X.X."/>
        </authorList>
    </citation>
    <scope>NUCLEOTIDE SEQUENCE [LARGE SCALE GENOMIC DNA]</scope>
    <source>
        <strain evidence="2 3">E3</strain>
    </source>
</reference>
<name>K6YDB7_9ALTE</name>
<dbReference type="EMBL" id="BAEN01000038">
    <property type="protein sequence ID" value="GAC14643.1"/>
    <property type="molecule type" value="Genomic_DNA"/>
</dbReference>